<proteinExistence type="predicted"/>
<keyword evidence="3" id="KW-1185">Reference proteome</keyword>
<reference evidence="2 3" key="2">
    <citation type="submission" date="2024-07" db="EMBL/GenBank/DDBJ databases">
        <authorList>
            <person name="Akdeniz Z."/>
        </authorList>
    </citation>
    <scope>NUCLEOTIDE SEQUENCE [LARGE SCALE GENOMIC DNA]</scope>
</reference>
<evidence type="ECO:0000313" key="1">
    <source>
        <dbReference type="EMBL" id="CAI9975448.1"/>
    </source>
</evidence>
<gene>
    <name evidence="1" type="ORF">HINF_LOCUS63093</name>
    <name evidence="2" type="ORF">HINF_LOCUS9476</name>
</gene>
<comment type="caution">
    <text evidence="1">The sequence shown here is derived from an EMBL/GenBank/DDBJ whole genome shotgun (WGS) entry which is preliminary data.</text>
</comment>
<name>A0AA86VS70_9EUKA</name>
<evidence type="ECO:0000313" key="2">
    <source>
        <dbReference type="EMBL" id="CAL5986576.1"/>
    </source>
</evidence>
<reference evidence="1" key="1">
    <citation type="submission" date="2023-06" db="EMBL/GenBank/DDBJ databases">
        <authorList>
            <person name="Kurt Z."/>
        </authorList>
    </citation>
    <scope>NUCLEOTIDE SEQUENCE</scope>
</reference>
<accession>A0AA86VS70</accession>
<evidence type="ECO:0000313" key="3">
    <source>
        <dbReference type="Proteomes" id="UP001642409"/>
    </source>
</evidence>
<dbReference type="EMBL" id="CATOUU010001169">
    <property type="protein sequence ID" value="CAI9975448.1"/>
    <property type="molecule type" value="Genomic_DNA"/>
</dbReference>
<dbReference type="EMBL" id="CAXDID020000020">
    <property type="protein sequence ID" value="CAL5986576.1"/>
    <property type="molecule type" value="Genomic_DNA"/>
</dbReference>
<dbReference type="Proteomes" id="UP001642409">
    <property type="component" value="Unassembled WGS sequence"/>
</dbReference>
<protein>
    <submittedName>
        <fullName evidence="2">Hypothetical_protein</fullName>
    </submittedName>
</protein>
<dbReference type="AlphaFoldDB" id="A0AA86VS70"/>
<organism evidence="1">
    <name type="scientific">Hexamita inflata</name>
    <dbReference type="NCBI Taxonomy" id="28002"/>
    <lineage>
        <taxon>Eukaryota</taxon>
        <taxon>Metamonada</taxon>
        <taxon>Diplomonadida</taxon>
        <taxon>Hexamitidae</taxon>
        <taxon>Hexamitinae</taxon>
        <taxon>Hexamita</taxon>
    </lineage>
</organism>
<sequence length="157" mass="19286">MQMQLTKYKCSRIMLALSSRIKSNYRIKSMFMSSFEYFRYFVNEMPAMSNQCVCRKQRLQMSDEQLHLLKYLYSVSRWRHLISPVFNVRLSEFREFRLESASMYHLSCEFLFESIDFDLHLQWEYVHEERYLCFLSIWSNKQLGQDNMHVQLKQLQI</sequence>